<evidence type="ECO:0000313" key="1">
    <source>
        <dbReference type="EMBL" id="PPQ28457.1"/>
    </source>
</evidence>
<dbReference type="Proteomes" id="UP000239724">
    <property type="component" value="Unassembled WGS sequence"/>
</dbReference>
<dbReference type="Pfam" id="PF09957">
    <property type="entry name" value="VapB_antitoxin"/>
    <property type="match status" value="1"/>
</dbReference>
<dbReference type="RefSeq" id="WP_104521407.1">
    <property type="nucleotide sequence ID" value="NZ_NHRY01000243.1"/>
</dbReference>
<reference evidence="1 2" key="1">
    <citation type="journal article" date="2018" name="Arch. Microbiol.">
        <title>New insights into the metabolic potential of the phototrophic purple bacterium Rhodopila globiformis DSM 161(T) from its draft genome sequence and evidence for a vanadium-dependent nitrogenase.</title>
        <authorList>
            <person name="Imhoff J.F."/>
            <person name="Rahn T."/>
            <person name="Kunzel S."/>
            <person name="Neulinger S.C."/>
        </authorList>
    </citation>
    <scope>NUCLEOTIDE SEQUENCE [LARGE SCALE GENOMIC DNA]</scope>
    <source>
        <strain evidence="1 2">DSM 161</strain>
    </source>
</reference>
<name>A0A2S6N1G1_RHOGL</name>
<organism evidence="1 2">
    <name type="scientific">Rhodopila globiformis</name>
    <name type="common">Rhodopseudomonas globiformis</name>
    <dbReference type="NCBI Taxonomy" id="1071"/>
    <lineage>
        <taxon>Bacteria</taxon>
        <taxon>Pseudomonadati</taxon>
        <taxon>Pseudomonadota</taxon>
        <taxon>Alphaproteobacteria</taxon>
        <taxon>Acetobacterales</taxon>
        <taxon>Acetobacteraceae</taxon>
        <taxon>Rhodopila</taxon>
    </lineage>
</organism>
<dbReference type="InterPro" id="IPR019239">
    <property type="entry name" value="VapB_antitoxin"/>
</dbReference>
<evidence type="ECO:0000313" key="2">
    <source>
        <dbReference type="Proteomes" id="UP000239724"/>
    </source>
</evidence>
<gene>
    <name evidence="1" type="ORF">CCS01_24275</name>
</gene>
<accession>A0A2S6N1G1</accession>
<keyword evidence="2" id="KW-1185">Reference proteome</keyword>
<evidence type="ECO:0008006" key="3">
    <source>
        <dbReference type="Google" id="ProtNLM"/>
    </source>
</evidence>
<sequence>MRITIDIDDALPTEALRVTGASTRKAVVEDMIGLGWDGDLEASREGRS</sequence>
<dbReference type="EMBL" id="NHRY01000243">
    <property type="protein sequence ID" value="PPQ28457.1"/>
    <property type="molecule type" value="Genomic_DNA"/>
</dbReference>
<proteinExistence type="predicted"/>
<dbReference type="AlphaFoldDB" id="A0A2S6N1G1"/>
<protein>
    <recommendedName>
        <fullName evidence="3">DUF2191 domain-containing protein</fullName>
    </recommendedName>
</protein>
<comment type="caution">
    <text evidence="1">The sequence shown here is derived from an EMBL/GenBank/DDBJ whole genome shotgun (WGS) entry which is preliminary data.</text>
</comment>
<dbReference type="OrthoDB" id="9805830at2"/>